<dbReference type="AlphaFoldDB" id="A0A8S0R8P5"/>
<proteinExistence type="predicted"/>
<dbReference type="EMBL" id="CACTIH010002271">
    <property type="protein sequence ID" value="CAA2975507.1"/>
    <property type="molecule type" value="Genomic_DNA"/>
</dbReference>
<evidence type="ECO:0000313" key="2">
    <source>
        <dbReference type="EMBL" id="CAA2975507.1"/>
    </source>
</evidence>
<dbReference type="Gramene" id="OE9A034467T1">
    <property type="protein sequence ID" value="OE9A034467C1"/>
    <property type="gene ID" value="OE9A034467"/>
</dbReference>
<keyword evidence="1" id="KW-0732">Signal</keyword>
<comment type="caution">
    <text evidence="2">The sequence shown here is derived from an EMBL/GenBank/DDBJ whole genome shotgun (WGS) entry which is preliminary data.</text>
</comment>
<dbReference type="Proteomes" id="UP000594638">
    <property type="component" value="Unassembled WGS sequence"/>
</dbReference>
<protein>
    <submittedName>
        <fullName evidence="2">Uncharacterized protein</fullName>
    </submittedName>
</protein>
<dbReference type="PROSITE" id="PS51257">
    <property type="entry name" value="PROKAR_LIPOPROTEIN"/>
    <property type="match status" value="1"/>
</dbReference>
<keyword evidence="3" id="KW-1185">Reference proteome</keyword>
<evidence type="ECO:0000256" key="1">
    <source>
        <dbReference type="SAM" id="SignalP"/>
    </source>
</evidence>
<organism evidence="2 3">
    <name type="scientific">Olea europaea subsp. europaea</name>
    <dbReference type="NCBI Taxonomy" id="158383"/>
    <lineage>
        <taxon>Eukaryota</taxon>
        <taxon>Viridiplantae</taxon>
        <taxon>Streptophyta</taxon>
        <taxon>Embryophyta</taxon>
        <taxon>Tracheophyta</taxon>
        <taxon>Spermatophyta</taxon>
        <taxon>Magnoliopsida</taxon>
        <taxon>eudicotyledons</taxon>
        <taxon>Gunneridae</taxon>
        <taxon>Pentapetalae</taxon>
        <taxon>asterids</taxon>
        <taxon>lamiids</taxon>
        <taxon>Lamiales</taxon>
        <taxon>Oleaceae</taxon>
        <taxon>Oleeae</taxon>
        <taxon>Olea</taxon>
    </lineage>
</organism>
<sequence length="71" mass="7705">MRTVLLPLMLVFVACSLESAYRGLLAVIGLKIPHFTTDSGTKDSVKPPAIDWMNFAPSLPIEESLSFGLVV</sequence>
<feature type="non-terminal residue" evidence="2">
    <location>
        <position position="71"/>
    </location>
</feature>
<accession>A0A8S0R8P5</accession>
<feature type="signal peptide" evidence="1">
    <location>
        <begin position="1"/>
        <end position="16"/>
    </location>
</feature>
<feature type="chain" id="PRO_5035793243" evidence="1">
    <location>
        <begin position="17"/>
        <end position="71"/>
    </location>
</feature>
<reference evidence="2 3" key="1">
    <citation type="submission" date="2019-12" db="EMBL/GenBank/DDBJ databases">
        <authorList>
            <person name="Alioto T."/>
            <person name="Alioto T."/>
            <person name="Gomez Garrido J."/>
        </authorList>
    </citation>
    <scope>NUCLEOTIDE SEQUENCE [LARGE SCALE GENOMIC DNA]</scope>
</reference>
<name>A0A8S0R8P5_OLEEU</name>
<gene>
    <name evidence="2" type="ORF">OLEA9_A034467</name>
</gene>
<evidence type="ECO:0000313" key="3">
    <source>
        <dbReference type="Proteomes" id="UP000594638"/>
    </source>
</evidence>